<keyword evidence="6 7" id="KW-0560">Oxidoreductase</keyword>
<accession>A0ABU9XDA6</accession>
<evidence type="ECO:0000256" key="7">
    <source>
        <dbReference type="PIRNR" id="PIRNR000194"/>
    </source>
</evidence>
<dbReference type="Gene3D" id="3.40.430.10">
    <property type="entry name" value="Dihydrofolate Reductase, subunit A"/>
    <property type="match status" value="1"/>
</dbReference>
<comment type="pathway">
    <text evidence="1 7">Cofactor biosynthesis; tetrahydrofolate biosynthesis; 5,6,7,8-tetrahydrofolate from 7,8-dihydrofolate: step 1/1.</text>
</comment>
<evidence type="ECO:0000256" key="1">
    <source>
        <dbReference type="ARBA" id="ARBA00004903"/>
    </source>
</evidence>
<feature type="domain" description="DHFR" evidence="9">
    <location>
        <begin position="1"/>
        <end position="161"/>
    </location>
</feature>
<evidence type="ECO:0000256" key="2">
    <source>
        <dbReference type="ARBA" id="ARBA00009539"/>
    </source>
</evidence>
<dbReference type="InterPro" id="IPR001796">
    <property type="entry name" value="DHFR_dom"/>
</dbReference>
<evidence type="ECO:0000313" key="11">
    <source>
        <dbReference type="Proteomes" id="UP001444625"/>
    </source>
</evidence>
<keyword evidence="4 7" id="KW-0554">One-carbon metabolism</keyword>
<keyword evidence="11" id="KW-1185">Reference proteome</keyword>
<keyword evidence="5 7" id="KW-0521">NADP</keyword>
<organism evidence="10 11">
    <name type="scientific">Ornithinibacillus xuwenensis</name>
    <dbReference type="NCBI Taxonomy" id="3144668"/>
    <lineage>
        <taxon>Bacteria</taxon>
        <taxon>Bacillati</taxon>
        <taxon>Bacillota</taxon>
        <taxon>Bacilli</taxon>
        <taxon>Bacillales</taxon>
        <taxon>Bacillaceae</taxon>
        <taxon>Ornithinibacillus</taxon>
    </lineage>
</organism>
<comment type="caution">
    <text evidence="10">The sequence shown here is derived from an EMBL/GenBank/DDBJ whole genome shotgun (WGS) entry which is preliminary data.</text>
</comment>
<dbReference type="PIRSF" id="PIRSF000194">
    <property type="entry name" value="DHFR"/>
    <property type="match status" value="1"/>
</dbReference>
<dbReference type="EC" id="1.5.1.3" evidence="3 7"/>
<comment type="function">
    <text evidence="7">Key enzyme in folate metabolism. Catalyzes an essential reaction for de novo glycine and purine synthesis, and for DNA precursor synthesis.</text>
</comment>
<reference evidence="10 11" key="1">
    <citation type="submission" date="2024-05" db="EMBL/GenBank/DDBJ databases">
        <authorList>
            <person name="Haq I."/>
            <person name="Ullah Z."/>
            <person name="Ahmad R."/>
            <person name="Li M."/>
            <person name="Tong Y."/>
        </authorList>
    </citation>
    <scope>NUCLEOTIDE SEQUENCE [LARGE SCALE GENOMIC DNA]</scope>
    <source>
        <strain evidence="10 11">16A2E</strain>
    </source>
</reference>
<dbReference type="CDD" id="cd00209">
    <property type="entry name" value="DHFR"/>
    <property type="match status" value="1"/>
</dbReference>
<evidence type="ECO:0000256" key="6">
    <source>
        <dbReference type="ARBA" id="ARBA00023002"/>
    </source>
</evidence>
<comment type="catalytic activity">
    <reaction evidence="7">
        <text>(6S)-5,6,7,8-tetrahydrofolate + NADP(+) = 7,8-dihydrofolate + NADPH + H(+)</text>
        <dbReference type="Rhea" id="RHEA:15009"/>
        <dbReference type="ChEBI" id="CHEBI:15378"/>
        <dbReference type="ChEBI" id="CHEBI:57451"/>
        <dbReference type="ChEBI" id="CHEBI:57453"/>
        <dbReference type="ChEBI" id="CHEBI:57783"/>
        <dbReference type="ChEBI" id="CHEBI:58349"/>
        <dbReference type="EC" id="1.5.1.3"/>
    </reaction>
</comment>
<dbReference type="InterPro" id="IPR017925">
    <property type="entry name" value="DHFR_CS"/>
</dbReference>
<name>A0ABU9XDA6_9BACI</name>
<evidence type="ECO:0000259" key="9">
    <source>
        <dbReference type="PROSITE" id="PS51330"/>
    </source>
</evidence>
<gene>
    <name evidence="10" type="ORF">ABC228_03430</name>
</gene>
<dbReference type="PROSITE" id="PS00075">
    <property type="entry name" value="DHFR_1"/>
    <property type="match status" value="1"/>
</dbReference>
<dbReference type="PROSITE" id="PS51330">
    <property type="entry name" value="DHFR_2"/>
    <property type="match status" value="1"/>
</dbReference>
<dbReference type="InterPro" id="IPR012259">
    <property type="entry name" value="DHFR"/>
</dbReference>
<dbReference type="InterPro" id="IPR024072">
    <property type="entry name" value="DHFR-like_dom_sf"/>
</dbReference>
<dbReference type="PANTHER" id="PTHR48069">
    <property type="entry name" value="DIHYDROFOLATE REDUCTASE"/>
    <property type="match status" value="1"/>
</dbReference>
<dbReference type="PANTHER" id="PTHR48069:SF3">
    <property type="entry name" value="DIHYDROFOLATE REDUCTASE"/>
    <property type="match status" value="1"/>
</dbReference>
<dbReference type="GO" id="GO:0004146">
    <property type="term" value="F:dihydrofolate reductase activity"/>
    <property type="evidence" value="ECO:0007669"/>
    <property type="project" value="UniProtKB-EC"/>
</dbReference>
<dbReference type="Pfam" id="PF00186">
    <property type="entry name" value="DHFR_1"/>
    <property type="match status" value="1"/>
</dbReference>
<evidence type="ECO:0000256" key="3">
    <source>
        <dbReference type="ARBA" id="ARBA00012856"/>
    </source>
</evidence>
<evidence type="ECO:0000256" key="8">
    <source>
        <dbReference type="RuleBase" id="RU004474"/>
    </source>
</evidence>
<dbReference type="RefSeq" id="WP_345823680.1">
    <property type="nucleotide sequence ID" value="NZ_JBDIML010000001.1"/>
</dbReference>
<evidence type="ECO:0000256" key="4">
    <source>
        <dbReference type="ARBA" id="ARBA00022563"/>
    </source>
</evidence>
<sequence length="166" mass="19504">MISLLVAMDRNQLIGSNNDLPWYLPNDLKFFKEKTTGHTIVMGRKTFDSIGRALPNRRNVVLSRNTVQLSENVEFIQDMSTILEWNRENPNEEFFVIGGGVLFEHILPHADRMYVTFIDEAFEGDIYFPSFSLEEWKKTSSTKGERDEKNPYDYYFIQYDRVKTVD</sequence>
<protein>
    <recommendedName>
        <fullName evidence="3 7">Dihydrofolate reductase</fullName>
        <ecNumber evidence="3 7">1.5.1.3</ecNumber>
    </recommendedName>
</protein>
<comment type="similarity">
    <text evidence="2 7 8">Belongs to the dihydrofolate reductase family.</text>
</comment>
<dbReference type="EMBL" id="JBDIML010000001">
    <property type="protein sequence ID" value="MEN2766226.1"/>
    <property type="molecule type" value="Genomic_DNA"/>
</dbReference>
<dbReference type="Proteomes" id="UP001444625">
    <property type="component" value="Unassembled WGS sequence"/>
</dbReference>
<dbReference type="PRINTS" id="PR00070">
    <property type="entry name" value="DHFR"/>
</dbReference>
<evidence type="ECO:0000313" key="10">
    <source>
        <dbReference type="EMBL" id="MEN2766226.1"/>
    </source>
</evidence>
<evidence type="ECO:0000256" key="5">
    <source>
        <dbReference type="ARBA" id="ARBA00022857"/>
    </source>
</evidence>
<dbReference type="SUPFAM" id="SSF53597">
    <property type="entry name" value="Dihydrofolate reductase-like"/>
    <property type="match status" value="1"/>
</dbReference>
<proteinExistence type="inferred from homology"/>